<evidence type="ECO:0000313" key="9">
    <source>
        <dbReference type="Proteomes" id="UP000199377"/>
    </source>
</evidence>
<gene>
    <name evidence="8" type="ORF">SAMN05216258_104454</name>
</gene>
<dbReference type="Proteomes" id="UP000199377">
    <property type="component" value="Unassembled WGS sequence"/>
</dbReference>
<feature type="domain" description="Flagellar basal-body/hook protein C-terminal" evidence="6">
    <location>
        <begin position="189"/>
        <end position="231"/>
    </location>
</feature>
<dbReference type="Pfam" id="PF22692">
    <property type="entry name" value="LlgE_F_G_D1"/>
    <property type="match status" value="1"/>
</dbReference>
<evidence type="ECO:0000259" key="5">
    <source>
        <dbReference type="Pfam" id="PF00460"/>
    </source>
</evidence>
<comment type="similarity">
    <text evidence="2 4">Belongs to the flagella basal body rod proteins family.</text>
</comment>
<dbReference type="STRING" id="1114924.SAMN05216258_104454"/>
<dbReference type="NCBIfam" id="TIGR03506">
    <property type="entry name" value="FlgEFG_subfam"/>
    <property type="match status" value="1"/>
</dbReference>
<evidence type="ECO:0000259" key="6">
    <source>
        <dbReference type="Pfam" id="PF06429"/>
    </source>
</evidence>
<keyword evidence="8" id="KW-0969">Cilium</keyword>
<evidence type="ECO:0000256" key="4">
    <source>
        <dbReference type="RuleBase" id="RU362116"/>
    </source>
</evidence>
<dbReference type="EMBL" id="FOQH01000004">
    <property type="protein sequence ID" value="SFI13610.1"/>
    <property type="molecule type" value="Genomic_DNA"/>
</dbReference>
<evidence type="ECO:0000313" key="8">
    <source>
        <dbReference type="EMBL" id="SFI13610.1"/>
    </source>
</evidence>
<evidence type="ECO:0000259" key="7">
    <source>
        <dbReference type="Pfam" id="PF22692"/>
    </source>
</evidence>
<reference evidence="8 9" key="1">
    <citation type="submission" date="2016-10" db="EMBL/GenBank/DDBJ databases">
        <authorList>
            <person name="de Groot N.N."/>
        </authorList>
    </citation>
    <scope>NUCLEOTIDE SEQUENCE [LARGE SCALE GENOMIC DNA]</scope>
    <source>
        <strain evidence="8 9">CGMCC 1.11030</strain>
    </source>
</reference>
<dbReference type="PANTHER" id="PTHR30435">
    <property type="entry name" value="FLAGELLAR PROTEIN"/>
    <property type="match status" value="1"/>
</dbReference>
<dbReference type="InterPro" id="IPR012836">
    <property type="entry name" value="FlgF"/>
</dbReference>
<dbReference type="GO" id="GO:0071978">
    <property type="term" value="P:bacterial-type flagellum-dependent swarming motility"/>
    <property type="evidence" value="ECO:0007669"/>
    <property type="project" value="TreeGrafter"/>
</dbReference>
<proteinExistence type="inferred from homology"/>
<feature type="domain" description="Flagellar hook protein FlgE/F/G-like D1" evidence="7">
    <location>
        <begin position="82"/>
        <end position="147"/>
    </location>
</feature>
<dbReference type="InterPro" id="IPR037925">
    <property type="entry name" value="FlgE/F/G-like"/>
</dbReference>
<dbReference type="InterPro" id="IPR019776">
    <property type="entry name" value="Flagellar_basal_body_rod_CS"/>
</dbReference>
<organism evidence="8 9">
    <name type="scientific">Albimonas pacifica</name>
    <dbReference type="NCBI Taxonomy" id="1114924"/>
    <lineage>
        <taxon>Bacteria</taxon>
        <taxon>Pseudomonadati</taxon>
        <taxon>Pseudomonadota</taxon>
        <taxon>Alphaproteobacteria</taxon>
        <taxon>Rhodobacterales</taxon>
        <taxon>Paracoccaceae</taxon>
        <taxon>Albimonas</taxon>
    </lineage>
</organism>
<comment type="subcellular location">
    <subcellularLocation>
        <location evidence="1 4">Bacterial flagellum basal body</location>
    </subcellularLocation>
</comment>
<dbReference type="RefSeq" id="WP_092859727.1">
    <property type="nucleotide sequence ID" value="NZ_FOQH01000004.1"/>
</dbReference>
<sequence length="238" mass="25183">MDNPTYLALSRQSGLLKEMQVVANNIANVSTAGYRREGVIFAEMIEPLPDGADSLSMTEARVRRTDFSQGAMTRTGGALDVAIEGDGFFMVQTPQGPTLTRNGAFARDAAGALVTMDGYPVLDQGGAALFVPPGGEVVIATDGAVSVDGEVQGTLAVVAVPEPDKLIREGGVMFRADQPLEPADGVVFQGFVEGGNVQPVVELARMIEVQRAYELGQAMLEREDERIRAAVRQLGGQS</sequence>
<feature type="domain" description="Flagellar basal body rod protein N-terminal" evidence="5">
    <location>
        <begin position="7"/>
        <end position="35"/>
    </location>
</feature>
<evidence type="ECO:0000256" key="1">
    <source>
        <dbReference type="ARBA" id="ARBA00004117"/>
    </source>
</evidence>
<dbReference type="GO" id="GO:0030694">
    <property type="term" value="C:bacterial-type flagellum basal body, rod"/>
    <property type="evidence" value="ECO:0007669"/>
    <property type="project" value="UniProtKB-UniRule"/>
</dbReference>
<keyword evidence="8" id="KW-0966">Cell projection</keyword>
<dbReference type="OrthoDB" id="9804559at2"/>
<dbReference type="PANTHER" id="PTHR30435:SF19">
    <property type="entry name" value="FLAGELLAR BASAL-BODY ROD PROTEIN FLGG"/>
    <property type="match status" value="1"/>
</dbReference>
<dbReference type="PROSITE" id="PS00588">
    <property type="entry name" value="FLAGELLA_BB_ROD"/>
    <property type="match status" value="1"/>
</dbReference>
<keyword evidence="8" id="KW-0282">Flagellum</keyword>
<keyword evidence="3 4" id="KW-0975">Bacterial flagellum</keyword>
<dbReference type="AlphaFoldDB" id="A0A1I3FQW9"/>
<dbReference type="InterPro" id="IPR001444">
    <property type="entry name" value="Flag_bb_rod_N"/>
</dbReference>
<dbReference type="NCBIfam" id="NF009332">
    <property type="entry name" value="PRK12690.1"/>
    <property type="match status" value="1"/>
</dbReference>
<dbReference type="SUPFAM" id="SSF117143">
    <property type="entry name" value="Flagellar hook protein flgE"/>
    <property type="match status" value="1"/>
</dbReference>
<keyword evidence="9" id="KW-1185">Reference proteome</keyword>
<dbReference type="NCBIfam" id="TIGR02490">
    <property type="entry name" value="flgF"/>
    <property type="match status" value="1"/>
</dbReference>
<dbReference type="Pfam" id="PF06429">
    <property type="entry name" value="Flg_bbr_C"/>
    <property type="match status" value="1"/>
</dbReference>
<evidence type="ECO:0000256" key="2">
    <source>
        <dbReference type="ARBA" id="ARBA00009677"/>
    </source>
</evidence>
<accession>A0A1I3FQW9</accession>
<comment type="subunit">
    <text evidence="4">The basal body constitutes a major portion of the flagellar organelle and consists of five rings (E,L,P,S, and M) mounted on a central rod. The rod consists of about 26 subunits of FlgG in the distal portion, and FlgB, FlgC and FlgF are thought to build up the proximal portion of the rod with about 6 subunits each.</text>
</comment>
<evidence type="ECO:0000256" key="3">
    <source>
        <dbReference type="ARBA" id="ARBA00023143"/>
    </source>
</evidence>
<name>A0A1I3FQW9_9RHOB</name>
<dbReference type="InterPro" id="IPR020013">
    <property type="entry name" value="Flagellar_FlgE/F/G"/>
</dbReference>
<dbReference type="Pfam" id="PF00460">
    <property type="entry name" value="Flg_bb_rod"/>
    <property type="match status" value="1"/>
</dbReference>
<dbReference type="InterPro" id="IPR053967">
    <property type="entry name" value="LlgE_F_G-like_D1"/>
</dbReference>
<dbReference type="InterPro" id="IPR010930">
    <property type="entry name" value="Flg_bb/hook_C_dom"/>
</dbReference>
<protein>
    <recommendedName>
        <fullName evidence="4">Flagellar basal-body rod protein FlgF</fullName>
    </recommendedName>
</protein>